<dbReference type="Proteomes" id="UP000729701">
    <property type="component" value="Unassembled WGS sequence"/>
</dbReference>
<evidence type="ECO:0000259" key="4">
    <source>
        <dbReference type="SMART" id="SM00836"/>
    </source>
</evidence>
<dbReference type="SUPFAM" id="SSF47323">
    <property type="entry name" value="Anticodon-binding domain of a subclass of class I aminoacyl-tRNA synthetases"/>
    <property type="match status" value="1"/>
</dbReference>
<reference evidence="5" key="2">
    <citation type="journal article" date="2022" name="Microbiol. Resour. Announc.">
        <title>Metagenome Sequencing to Explore Phylogenomics of Terrestrial Cyanobacteria.</title>
        <authorList>
            <person name="Ward R.D."/>
            <person name="Stajich J.E."/>
            <person name="Johansen J.R."/>
            <person name="Huntemann M."/>
            <person name="Clum A."/>
            <person name="Foster B."/>
            <person name="Foster B."/>
            <person name="Roux S."/>
            <person name="Palaniappan K."/>
            <person name="Varghese N."/>
            <person name="Mukherjee S."/>
            <person name="Reddy T.B.K."/>
            <person name="Daum C."/>
            <person name="Copeland A."/>
            <person name="Chen I.A."/>
            <person name="Ivanova N.N."/>
            <person name="Kyrpides N.C."/>
            <person name="Shapiro N."/>
            <person name="Eloe-Fadrosh E.A."/>
            <person name="Pietrasiak N."/>
        </authorList>
    </citation>
    <scope>NUCLEOTIDE SEQUENCE</scope>
    <source>
        <strain evidence="5">GSE-NOS-MK-12-04C</strain>
    </source>
</reference>
<comment type="caution">
    <text evidence="5">The sequence shown here is derived from an EMBL/GenBank/DDBJ whole genome shotgun (WGS) entry which is preliminary data.</text>
</comment>
<keyword evidence="2" id="KW-0547">Nucleotide-binding</keyword>
<evidence type="ECO:0000256" key="2">
    <source>
        <dbReference type="ARBA" id="ARBA00022741"/>
    </source>
</evidence>
<evidence type="ECO:0000313" key="6">
    <source>
        <dbReference type="Proteomes" id="UP000729701"/>
    </source>
</evidence>
<dbReference type="AlphaFoldDB" id="A0A951UVG2"/>
<proteinExistence type="predicted"/>
<name>A0A951UVG2_9CYAN</name>
<dbReference type="Gene3D" id="1.10.730.10">
    <property type="entry name" value="Isoleucyl-tRNA Synthetase, Domain 1"/>
    <property type="match status" value="1"/>
</dbReference>
<dbReference type="InterPro" id="IPR009080">
    <property type="entry name" value="tRNAsynth_Ia_anticodon-bd"/>
</dbReference>
<keyword evidence="3" id="KW-0067">ATP-binding</keyword>
<evidence type="ECO:0000256" key="1">
    <source>
        <dbReference type="ARBA" id="ARBA00022598"/>
    </source>
</evidence>
<evidence type="ECO:0000256" key="3">
    <source>
        <dbReference type="ARBA" id="ARBA00022840"/>
    </source>
</evidence>
<dbReference type="Pfam" id="PF05746">
    <property type="entry name" value="DALR_1"/>
    <property type="match status" value="1"/>
</dbReference>
<dbReference type="GO" id="GO:0006420">
    <property type="term" value="P:arginyl-tRNA aminoacylation"/>
    <property type="evidence" value="ECO:0007669"/>
    <property type="project" value="InterPro"/>
</dbReference>
<dbReference type="GO" id="GO:0005524">
    <property type="term" value="F:ATP binding"/>
    <property type="evidence" value="ECO:0007669"/>
    <property type="project" value="UniProtKB-KW"/>
</dbReference>
<protein>
    <submittedName>
        <fullName evidence="5">Glutamate acetyltransferase</fullName>
    </submittedName>
</protein>
<reference evidence="5" key="1">
    <citation type="submission" date="2021-05" db="EMBL/GenBank/DDBJ databases">
        <authorList>
            <person name="Pietrasiak N."/>
            <person name="Ward R."/>
            <person name="Stajich J.E."/>
            <person name="Kurbessoian T."/>
        </authorList>
    </citation>
    <scope>NUCLEOTIDE SEQUENCE</scope>
    <source>
        <strain evidence="5">GSE-NOS-MK-12-04C</strain>
    </source>
</reference>
<dbReference type="SMART" id="SM00836">
    <property type="entry name" value="DALR_1"/>
    <property type="match status" value="1"/>
</dbReference>
<sequence>MEKTQRVSKYTALKQLVYSHLIAAVDTDVNVTETQSRSFIDISLYKSRDVQKILYISGVALQRSKFLGFPAMEIASPIASNLLATCGENFKVQIVSPGWIHLELTDLILAAWLENLVSFSEGWGEGGMGRGGDGEKQNLNFPPAPLPPCPPSLFTVQYAHARCCSLMRLAKLEGLIKIHQVGTDTSLSPTIPWLNIDRIRLNHQAERYLIGELVQVVDDLIYPRSSSSLHWEKAALDLTMAFEAFWCNCRIWGEVKTQEPKLAEARVGLVMATESVLRLILEEKLGISAPIEI</sequence>
<keyword evidence="1" id="KW-0436">Ligase</keyword>
<evidence type="ECO:0000313" key="5">
    <source>
        <dbReference type="EMBL" id="MBW4671069.1"/>
    </source>
</evidence>
<dbReference type="EMBL" id="JAHHGZ010000038">
    <property type="protein sequence ID" value="MBW4671069.1"/>
    <property type="molecule type" value="Genomic_DNA"/>
</dbReference>
<organism evidence="5 6">
    <name type="scientific">Cyanomargarita calcarea GSE-NOS-MK-12-04C</name>
    <dbReference type="NCBI Taxonomy" id="2839659"/>
    <lineage>
        <taxon>Bacteria</taxon>
        <taxon>Bacillati</taxon>
        <taxon>Cyanobacteriota</taxon>
        <taxon>Cyanophyceae</taxon>
        <taxon>Nostocales</taxon>
        <taxon>Cyanomargaritaceae</taxon>
        <taxon>Cyanomargarita</taxon>
    </lineage>
</organism>
<feature type="domain" description="DALR anticodon binding" evidence="4">
    <location>
        <begin position="156"/>
        <end position="293"/>
    </location>
</feature>
<accession>A0A951UVG2</accession>
<dbReference type="InterPro" id="IPR008909">
    <property type="entry name" value="DALR_anticod-bd"/>
</dbReference>
<dbReference type="GO" id="GO:0004814">
    <property type="term" value="F:arginine-tRNA ligase activity"/>
    <property type="evidence" value="ECO:0007669"/>
    <property type="project" value="InterPro"/>
</dbReference>
<gene>
    <name evidence="5" type="ORF">KME60_27510</name>
</gene>